<dbReference type="EMBL" id="BMAO01016577">
    <property type="protein sequence ID" value="GFR09728.1"/>
    <property type="molecule type" value="Genomic_DNA"/>
</dbReference>
<dbReference type="PROSITE" id="PS50026">
    <property type="entry name" value="EGF_3"/>
    <property type="match status" value="2"/>
</dbReference>
<comment type="subcellular location">
    <subcellularLocation>
        <location evidence="1">Cell membrane</location>
    </subcellularLocation>
</comment>
<dbReference type="InterPro" id="IPR000152">
    <property type="entry name" value="EGF-type_Asp/Asn_hydroxyl_site"/>
</dbReference>
<dbReference type="Proteomes" id="UP000887116">
    <property type="component" value="Unassembled WGS sequence"/>
</dbReference>
<keyword evidence="7 9" id="KW-1015">Disulfide bond</keyword>
<dbReference type="SMART" id="SM00181">
    <property type="entry name" value="EGF"/>
    <property type="match status" value="2"/>
</dbReference>
<accession>A0A8X6J4I7</accession>
<keyword evidence="4" id="KW-0732">Signal</keyword>
<evidence type="ECO:0000256" key="6">
    <source>
        <dbReference type="ARBA" id="ARBA00023136"/>
    </source>
</evidence>
<dbReference type="Pfam" id="PF07645">
    <property type="entry name" value="EGF_CA"/>
    <property type="match status" value="1"/>
</dbReference>
<dbReference type="Gene3D" id="2.10.25.10">
    <property type="entry name" value="Laminin"/>
    <property type="match status" value="2"/>
</dbReference>
<dbReference type="GO" id="GO:0005886">
    <property type="term" value="C:plasma membrane"/>
    <property type="evidence" value="ECO:0007669"/>
    <property type="project" value="UniProtKB-SubCell"/>
</dbReference>
<evidence type="ECO:0000256" key="9">
    <source>
        <dbReference type="PROSITE-ProRule" id="PRU00076"/>
    </source>
</evidence>
<evidence type="ECO:0000256" key="1">
    <source>
        <dbReference type="ARBA" id="ARBA00004236"/>
    </source>
</evidence>
<evidence type="ECO:0000256" key="4">
    <source>
        <dbReference type="ARBA" id="ARBA00022729"/>
    </source>
</evidence>
<feature type="region of interest" description="Disordered" evidence="10">
    <location>
        <begin position="218"/>
        <end position="283"/>
    </location>
</feature>
<feature type="domain" description="EGF-like" evidence="12">
    <location>
        <begin position="115"/>
        <end position="150"/>
    </location>
</feature>
<evidence type="ECO:0000259" key="12">
    <source>
        <dbReference type="PROSITE" id="PS50026"/>
    </source>
</evidence>
<dbReference type="InterPro" id="IPR000742">
    <property type="entry name" value="EGF"/>
</dbReference>
<evidence type="ECO:0000313" key="14">
    <source>
        <dbReference type="Proteomes" id="UP000887116"/>
    </source>
</evidence>
<dbReference type="CDD" id="cd00054">
    <property type="entry name" value="EGF_CA"/>
    <property type="match status" value="1"/>
</dbReference>
<organism evidence="13 14">
    <name type="scientific">Trichonephila clavata</name>
    <name type="common">Joro spider</name>
    <name type="synonym">Nephila clavata</name>
    <dbReference type="NCBI Taxonomy" id="2740835"/>
    <lineage>
        <taxon>Eukaryota</taxon>
        <taxon>Metazoa</taxon>
        <taxon>Ecdysozoa</taxon>
        <taxon>Arthropoda</taxon>
        <taxon>Chelicerata</taxon>
        <taxon>Arachnida</taxon>
        <taxon>Araneae</taxon>
        <taxon>Araneomorphae</taxon>
        <taxon>Entelegynae</taxon>
        <taxon>Araneoidea</taxon>
        <taxon>Nephilidae</taxon>
        <taxon>Trichonephila</taxon>
    </lineage>
</organism>
<gene>
    <name evidence="13" type="primary">tc3a_68</name>
    <name evidence="13" type="ORF">TNCT_669611</name>
</gene>
<dbReference type="FunFam" id="2.10.25.10:FF:000038">
    <property type="entry name" value="Fibrillin 2"/>
    <property type="match status" value="1"/>
</dbReference>
<dbReference type="PANTHER" id="PTHR24037">
    <property type="entry name" value="HEART DEVELOPMENT PROTEIN WITH EGF-LIKE DOMAINS 1"/>
    <property type="match status" value="1"/>
</dbReference>
<dbReference type="PROSITE" id="PS00022">
    <property type="entry name" value="EGF_1"/>
    <property type="match status" value="1"/>
</dbReference>
<proteinExistence type="predicted"/>
<evidence type="ECO:0000256" key="8">
    <source>
        <dbReference type="ARBA" id="ARBA00023180"/>
    </source>
</evidence>
<dbReference type="InterPro" id="IPR018097">
    <property type="entry name" value="EGF_Ca-bd_CS"/>
</dbReference>
<dbReference type="InterPro" id="IPR049883">
    <property type="entry name" value="NOTCH1_EGF-like"/>
</dbReference>
<dbReference type="PANTHER" id="PTHR24037:SF11">
    <property type="entry name" value="MUCIN-2-LIKE"/>
    <property type="match status" value="1"/>
</dbReference>
<keyword evidence="11" id="KW-1133">Transmembrane helix</keyword>
<feature type="disulfide bond" evidence="9">
    <location>
        <begin position="140"/>
        <end position="149"/>
    </location>
</feature>
<keyword evidence="2" id="KW-1003">Cell membrane</keyword>
<evidence type="ECO:0000256" key="5">
    <source>
        <dbReference type="ARBA" id="ARBA00022737"/>
    </source>
</evidence>
<feature type="domain" description="EGF-like" evidence="12">
    <location>
        <begin position="67"/>
        <end position="106"/>
    </location>
</feature>
<evidence type="ECO:0000256" key="10">
    <source>
        <dbReference type="SAM" id="MobiDB-lite"/>
    </source>
</evidence>
<sequence length="283" mass="30557">MQEFTLQPTTPVPEEGGGVLVNLTLKVSKSVSGNLLEQELSRSLQTLGMRVGDSSLLAAPLSQNVQDFDECMDMRQNDCALRATCVNLEGSFTCQCEEGYEDMDRLLPGRICLAKTESCNYCHGRGDCLRGDDDKTFCRCQPMFVGRRCEINGLVLAVALPTAVAVVVLLLCAVLCCCRKCKKKSSTQNSGDPGSVFRGIALKGPMEGTLDRKAMIDTSSESSGEHGRKGIPFDGYQESGDVTPYKGSRRSDLSLNRSLSTGYTSPPVMIPRAKQPPGGPNKP</sequence>
<keyword evidence="8" id="KW-0325">Glycoprotein</keyword>
<dbReference type="SMART" id="SM00179">
    <property type="entry name" value="EGF_CA"/>
    <property type="match status" value="1"/>
</dbReference>
<evidence type="ECO:0000256" key="3">
    <source>
        <dbReference type="ARBA" id="ARBA00022536"/>
    </source>
</evidence>
<dbReference type="InterPro" id="IPR001881">
    <property type="entry name" value="EGF-like_Ca-bd_dom"/>
</dbReference>
<dbReference type="OrthoDB" id="6430124at2759"/>
<reference evidence="13" key="1">
    <citation type="submission" date="2020-07" db="EMBL/GenBank/DDBJ databases">
        <title>Multicomponent nature underlies the extraordinary mechanical properties of spider dragline silk.</title>
        <authorList>
            <person name="Kono N."/>
            <person name="Nakamura H."/>
            <person name="Mori M."/>
            <person name="Yoshida Y."/>
            <person name="Ohtoshi R."/>
            <person name="Malay A.D."/>
            <person name="Moran D.A.P."/>
            <person name="Tomita M."/>
            <person name="Numata K."/>
            <person name="Arakawa K."/>
        </authorList>
    </citation>
    <scope>NUCLEOTIDE SEQUENCE</scope>
</reference>
<dbReference type="GO" id="GO:0005509">
    <property type="term" value="F:calcium ion binding"/>
    <property type="evidence" value="ECO:0007669"/>
    <property type="project" value="InterPro"/>
</dbReference>
<keyword evidence="6 11" id="KW-0472">Membrane</keyword>
<keyword evidence="3 9" id="KW-0245">EGF-like domain</keyword>
<keyword evidence="14" id="KW-1185">Reference proteome</keyword>
<evidence type="ECO:0000256" key="7">
    <source>
        <dbReference type="ARBA" id="ARBA00023157"/>
    </source>
</evidence>
<name>A0A8X6J4I7_TRICU</name>
<evidence type="ECO:0000313" key="13">
    <source>
        <dbReference type="EMBL" id="GFR09728.1"/>
    </source>
</evidence>
<protein>
    <submittedName>
        <fullName evidence="13">Transposable element Tc3 transposase</fullName>
    </submittedName>
</protein>
<comment type="caution">
    <text evidence="9">Lacks conserved residue(s) required for the propagation of feature annotation.</text>
</comment>
<dbReference type="AlphaFoldDB" id="A0A8X6J4I7"/>
<dbReference type="PROSITE" id="PS00010">
    <property type="entry name" value="ASX_HYDROXYL"/>
    <property type="match status" value="1"/>
</dbReference>
<keyword evidence="5" id="KW-0677">Repeat</keyword>
<feature type="transmembrane region" description="Helical" evidence="11">
    <location>
        <begin position="154"/>
        <end position="178"/>
    </location>
</feature>
<comment type="caution">
    <text evidence="13">The sequence shown here is derived from an EMBL/GenBank/DDBJ whole genome shotgun (WGS) entry which is preliminary data.</text>
</comment>
<dbReference type="SUPFAM" id="SSF57196">
    <property type="entry name" value="EGF/Laminin"/>
    <property type="match status" value="1"/>
</dbReference>
<evidence type="ECO:0000256" key="11">
    <source>
        <dbReference type="SAM" id="Phobius"/>
    </source>
</evidence>
<evidence type="ECO:0000256" key="2">
    <source>
        <dbReference type="ARBA" id="ARBA00022475"/>
    </source>
</evidence>
<keyword evidence="11" id="KW-0812">Transmembrane</keyword>
<dbReference type="PROSITE" id="PS01187">
    <property type="entry name" value="EGF_CA"/>
    <property type="match status" value="1"/>
</dbReference>